<dbReference type="Proteomes" id="UP000532373">
    <property type="component" value="Unassembled WGS sequence"/>
</dbReference>
<organism evidence="1 2">
    <name type="scientific">Aminobacter carboxidus</name>
    <dbReference type="NCBI Taxonomy" id="376165"/>
    <lineage>
        <taxon>Bacteria</taxon>
        <taxon>Pseudomonadati</taxon>
        <taxon>Pseudomonadota</taxon>
        <taxon>Alphaproteobacteria</taxon>
        <taxon>Hyphomicrobiales</taxon>
        <taxon>Phyllobacteriaceae</taxon>
        <taxon>Aminobacter</taxon>
    </lineage>
</organism>
<accession>A0A8E2BEZ7</accession>
<sequence length="73" mass="8360">MGDAQYLNHKLECPYCGTIRLRIPENVEPHTPISCEDCGEHLGMWDELQTDFERQGGTNGVFRIDKGRIKRLA</sequence>
<evidence type="ECO:0000313" key="2">
    <source>
        <dbReference type="Proteomes" id="UP000532373"/>
    </source>
</evidence>
<comment type="caution">
    <text evidence="1">The sequence shown here is derived from an EMBL/GenBank/DDBJ whole genome shotgun (WGS) entry which is preliminary data.</text>
</comment>
<dbReference type="GO" id="GO:0000428">
    <property type="term" value="C:DNA-directed RNA polymerase complex"/>
    <property type="evidence" value="ECO:0007669"/>
    <property type="project" value="UniProtKB-KW"/>
</dbReference>
<protein>
    <submittedName>
        <fullName evidence="1">DNA-directed RNA polymerase subunit RPC12/RpoP</fullName>
    </submittedName>
</protein>
<dbReference type="RefSeq" id="WP_184773131.1">
    <property type="nucleotide sequence ID" value="NZ_JACHGI010000017.1"/>
</dbReference>
<keyword evidence="1" id="KW-0240">DNA-directed RNA polymerase</keyword>
<dbReference type="EMBL" id="JACHGI010000017">
    <property type="protein sequence ID" value="MBB6469613.1"/>
    <property type="molecule type" value="Genomic_DNA"/>
</dbReference>
<dbReference type="AlphaFoldDB" id="A0A8E2BEZ7"/>
<keyword evidence="1" id="KW-0804">Transcription</keyword>
<reference evidence="1 2" key="1">
    <citation type="submission" date="2020-08" db="EMBL/GenBank/DDBJ databases">
        <title>Genomic Encyclopedia of Type Strains, Phase IV (KMG-IV): sequencing the most valuable type-strain genomes for metagenomic binning, comparative biology and taxonomic classification.</title>
        <authorList>
            <person name="Goeker M."/>
        </authorList>
    </citation>
    <scope>NUCLEOTIDE SEQUENCE [LARGE SCALE GENOMIC DNA]</scope>
    <source>
        <strain evidence="1 2">DSM 17454</strain>
    </source>
</reference>
<name>A0A8E2BEZ7_9HYPH</name>
<evidence type="ECO:0000313" key="1">
    <source>
        <dbReference type="EMBL" id="MBB6469613.1"/>
    </source>
</evidence>
<gene>
    <name evidence="1" type="ORF">HNQ96_005503</name>
</gene>
<proteinExistence type="predicted"/>